<name>A0A5N5T4B9_9CRUS</name>
<keyword evidence="2" id="KW-1185">Reference proteome</keyword>
<dbReference type="EMBL" id="SEYY01011277">
    <property type="protein sequence ID" value="KAB7501222.1"/>
    <property type="molecule type" value="Genomic_DNA"/>
</dbReference>
<dbReference type="Gene3D" id="3.80.10.10">
    <property type="entry name" value="Ribonuclease Inhibitor"/>
    <property type="match status" value="2"/>
</dbReference>
<dbReference type="AlphaFoldDB" id="A0A5N5T4B9"/>
<sequence length="499" mass="58722">MDPLPIFETQLKTLCLELIVDNFDSKHLKFYSGRWNEITEESRPNFGPFGCQTKRLPCNDDTDYTPLDCNTIELISKRCPKFEMLHYHKDLGIGIQYDHFDVCKVINRSIHRLKHLREISFRDFFVENDTIRIITLNCPHLKELNLRDTDLSDKALNYLYDDESVVKYSLSKLIIDGTVVSVESVAQCLLKLKNLTYFLSDETIQACLRIFEEKSDSLRNFEFPAFRGSLYSENERLLNHEFLEWFTQKFIKVNHVIFVAIFEKSKSIVTRIVRSWRNITHLELFSCDLCRDSFSQLKPAFDCCKETLLNLKLEAFVKVDIPYLGRVLKRLRKISLYNNSYLKTDVIQPFENLKEVEIILISVSFEVGRFKKNLRNMHLNHNSLLSIFKSKYIEKAFIYGQSRFTNRFMLTLLKLDYLRNIKELNLFSCPISIKSLWELFERGIPIKKIVIGFCPFIRVSEINELSVYIKENNYGASISASMEIPYHLKSILKNMELID</sequence>
<organism evidence="1 2">
    <name type="scientific">Armadillidium nasatum</name>
    <dbReference type="NCBI Taxonomy" id="96803"/>
    <lineage>
        <taxon>Eukaryota</taxon>
        <taxon>Metazoa</taxon>
        <taxon>Ecdysozoa</taxon>
        <taxon>Arthropoda</taxon>
        <taxon>Crustacea</taxon>
        <taxon>Multicrustacea</taxon>
        <taxon>Malacostraca</taxon>
        <taxon>Eumalacostraca</taxon>
        <taxon>Peracarida</taxon>
        <taxon>Isopoda</taxon>
        <taxon>Oniscidea</taxon>
        <taxon>Crinocheta</taxon>
        <taxon>Armadillidiidae</taxon>
        <taxon>Armadillidium</taxon>
    </lineage>
</organism>
<reference evidence="1 2" key="1">
    <citation type="journal article" date="2019" name="PLoS Biol.">
        <title>Sex chromosomes control vertical transmission of feminizing Wolbachia symbionts in an isopod.</title>
        <authorList>
            <person name="Becking T."/>
            <person name="Chebbi M.A."/>
            <person name="Giraud I."/>
            <person name="Moumen B."/>
            <person name="Laverre T."/>
            <person name="Caubet Y."/>
            <person name="Peccoud J."/>
            <person name="Gilbert C."/>
            <person name="Cordaux R."/>
        </authorList>
    </citation>
    <scope>NUCLEOTIDE SEQUENCE [LARGE SCALE GENOMIC DNA]</scope>
    <source>
        <strain evidence="1">ANa2</strain>
        <tissue evidence="1">Whole body excluding digestive tract and cuticle</tissue>
    </source>
</reference>
<dbReference type="OrthoDB" id="5273213at2759"/>
<accession>A0A5N5T4B9</accession>
<proteinExistence type="predicted"/>
<evidence type="ECO:0000313" key="1">
    <source>
        <dbReference type="EMBL" id="KAB7501222.1"/>
    </source>
</evidence>
<evidence type="ECO:0000313" key="2">
    <source>
        <dbReference type="Proteomes" id="UP000326759"/>
    </source>
</evidence>
<dbReference type="InterPro" id="IPR032675">
    <property type="entry name" value="LRR_dom_sf"/>
</dbReference>
<dbReference type="Proteomes" id="UP000326759">
    <property type="component" value="Unassembled WGS sequence"/>
</dbReference>
<dbReference type="SUPFAM" id="SSF52047">
    <property type="entry name" value="RNI-like"/>
    <property type="match status" value="1"/>
</dbReference>
<protein>
    <submittedName>
        <fullName evidence="1">Uncharacterized protein</fullName>
    </submittedName>
</protein>
<comment type="caution">
    <text evidence="1">The sequence shown here is derived from an EMBL/GenBank/DDBJ whole genome shotgun (WGS) entry which is preliminary data.</text>
</comment>
<gene>
    <name evidence="1" type="ORF">Anas_01831</name>
</gene>